<evidence type="ECO:0000256" key="7">
    <source>
        <dbReference type="SAM" id="Phobius"/>
    </source>
</evidence>
<name>A0ABD3EA06_9LAMI</name>
<protein>
    <submittedName>
        <fullName evidence="8">Metal-nicotianamine transporter ysl3</fullName>
    </submittedName>
</protein>
<evidence type="ECO:0000256" key="6">
    <source>
        <dbReference type="ARBA" id="ARBA00023136"/>
    </source>
</evidence>
<dbReference type="PANTHER" id="PTHR31645">
    <property type="entry name" value="OLIGOPEPTIDE TRANSPORTER YGL114W-RELATED"/>
    <property type="match status" value="1"/>
</dbReference>
<keyword evidence="3" id="KW-0813">Transport</keyword>
<evidence type="ECO:0000256" key="5">
    <source>
        <dbReference type="ARBA" id="ARBA00022989"/>
    </source>
</evidence>
<comment type="caution">
    <text evidence="8">The sequence shown here is derived from an EMBL/GenBank/DDBJ whole genome shotgun (WGS) entry which is preliminary data.</text>
</comment>
<dbReference type="GO" id="GO:0016020">
    <property type="term" value="C:membrane"/>
    <property type="evidence" value="ECO:0007669"/>
    <property type="project" value="UniProtKB-SubCell"/>
</dbReference>
<proteinExistence type="inferred from homology"/>
<evidence type="ECO:0000256" key="1">
    <source>
        <dbReference type="ARBA" id="ARBA00004141"/>
    </source>
</evidence>
<dbReference type="Proteomes" id="UP001632038">
    <property type="component" value="Unassembled WGS sequence"/>
</dbReference>
<reference evidence="9" key="1">
    <citation type="journal article" date="2024" name="IScience">
        <title>Strigolactones Initiate the Formation of Haustorium-like Structures in Castilleja.</title>
        <authorList>
            <person name="Buerger M."/>
            <person name="Peterson D."/>
            <person name="Chory J."/>
        </authorList>
    </citation>
    <scope>NUCLEOTIDE SEQUENCE [LARGE SCALE GENOMIC DNA]</scope>
</reference>
<dbReference type="InterPro" id="IPR045035">
    <property type="entry name" value="YSL-like"/>
</dbReference>
<evidence type="ECO:0000313" key="8">
    <source>
        <dbReference type="EMBL" id="KAL3651293.1"/>
    </source>
</evidence>
<comment type="similarity">
    <text evidence="2">Belongs to the YSL (TC 2.A.67.2) family.</text>
</comment>
<dbReference type="PANTHER" id="PTHR31645:SF4">
    <property type="entry name" value="METAL-NICOTIANAMINE TRANSPORTER YSL3"/>
    <property type="match status" value="1"/>
</dbReference>
<keyword evidence="5 7" id="KW-1133">Transmembrane helix</keyword>
<keyword evidence="9" id="KW-1185">Reference proteome</keyword>
<keyword evidence="6 7" id="KW-0472">Membrane</keyword>
<evidence type="ECO:0000256" key="4">
    <source>
        <dbReference type="ARBA" id="ARBA00022692"/>
    </source>
</evidence>
<organism evidence="8 9">
    <name type="scientific">Castilleja foliolosa</name>
    <dbReference type="NCBI Taxonomy" id="1961234"/>
    <lineage>
        <taxon>Eukaryota</taxon>
        <taxon>Viridiplantae</taxon>
        <taxon>Streptophyta</taxon>
        <taxon>Embryophyta</taxon>
        <taxon>Tracheophyta</taxon>
        <taxon>Spermatophyta</taxon>
        <taxon>Magnoliopsida</taxon>
        <taxon>eudicotyledons</taxon>
        <taxon>Gunneridae</taxon>
        <taxon>Pentapetalae</taxon>
        <taxon>asterids</taxon>
        <taxon>lamiids</taxon>
        <taxon>Lamiales</taxon>
        <taxon>Orobanchaceae</taxon>
        <taxon>Pedicularideae</taxon>
        <taxon>Castillejinae</taxon>
        <taxon>Castilleja</taxon>
    </lineage>
</organism>
<dbReference type="Pfam" id="PF03169">
    <property type="entry name" value="OPT"/>
    <property type="match status" value="1"/>
</dbReference>
<dbReference type="AlphaFoldDB" id="A0ABD3EA06"/>
<evidence type="ECO:0000256" key="3">
    <source>
        <dbReference type="ARBA" id="ARBA00022448"/>
    </source>
</evidence>
<sequence>MTEVENDGLEEMMDHNFKEIPKWKEQITIRGIVASVLIGIIYSIIVMKLNLTTGLVPNLNVPAALLAFLLIRTCVLNNVNIMNVAGKHNILLK</sequence>
<evidence type="ECO:0000256" key="2">
    <source>
        <dbReference type="ARBA" id="ARBA00010276"/>
    </source>
</evidence>
<keyword evidence="4 7" id="KW-0812">Transmembrane</keyword>
<dbReference type="InterPro" id="IPR004813">
    <property type="entry name" value="OPT"/>
</dbReference>
<feature type="transmembrane region" description="Helical" evidence="7">
    <location>
        <begin position="27"/>
        <end position="47"/>
    </location>
</feature>
<accession>A0ABD3EA06</accession>
<dbReference type="EMBL" id="JAVIJP010000006">
    <property type="protein sequence ID" value="KAL3651293.1"/>
    <property type="molecule type" value="Genomic_DNA"/>
</dbReference>
<comment type="subcellular location">
    <subcellularLocation>
        <location evidence="1">Membrane</location>
        <topology evidence="1">Multi-pass membrane protein</topology>
    </subcellularLocation>
</comment>
<feature type="transmembrane region" description="Helical" evidence="7">
    <location>
        <begin position="59"/>
        <end position="79"/>
    </location>
</feature>
<evidence type="ECO:0000313" key="9">
    <source>
        <dbReference type="Proteomes" id="UP001632038"/>
    </source>
</evidence>
<gene>
    <name evidence="8" type="primary">YSL3_2</name>
    <name evidence="8" type="ORF">CASFOL_004295</name>
</gene>